<feature type="repeat" description="ANK" evidence="3">
    <location>
        <begin position="457"/>
        <end position="489"/>
    </location>
</feature>
<dbReference type="Gene3D" id="1.25.40.20">
    <property type="entry name" value="Ankyrin repeat-containing domain"/>
    <property type="match status" value="1"/>
</dbReference>
<evidence type="ECO:0000256" key="3">
    <source>
        <dbReference type="PROSITE-ProRule" id="PRU00023"/>
    </source>
</evidence>
<protein>
    <recommendedName>
        <fullName evidence="6">Ankyrin repeat protein</fullName>
    </recommendedName>
</protein>
<dbReference type="PROSITE" id="PS50297">
    <property type="entry name" value="ANK_REP_REGION"/>
    <property type="match status" value="1"/>
</dbReference>
<evidence type="ECO:0000313" key="5">
    <source>
        <dbReference type="Proteomes" id="UP001365542"/>
    </source>
</evidence>
<keyword evidence="2 3" id="KW-0040">ANK repeat</keyword>
<comment type="caution">
    <text evidence="4">The sequence shown here is derived from an EMBL/GenBank/DDBJ whole genome shotgun (WGS) entry which is preliminary data.</text>
</comment>
<dbReference type="InterPro" id="IPR036770">
    <property type="entry name" value="Ankyrin_rpt-contain_sf"/>
</dbReference>
<dbReference type="PANTHER" id="PTHR24198:SF165">
    <property type="entry name" value="ANKYRIN REPEAT-CONTAINING PROTEIN-RELATED"/>
    <property type="match status" value="1"/>
</dbReference>
<dbReference type="EMBL" id="JAVHJO010000016">
    <property type="protein sequence ID" value="KAK6526468.1"/>
    <property type="molecule type" value="Genomic_DNA"/>
</dbReference>
<dbReference type="InterPro" id="IPR002110">
    <property type="entry name" value="Ankyrin_rpt"/>
</dbReference>
<name>A0AAV9WUG7_9PEZI</name>
<organism evidence="4 5">
    <name type="scientific">Orbilia ellipsospora</name>
    <dbReference type="NCBI Taxonomy" id="2528407"/>
    <lineage>
        <taxon>Eukaryota</taxon>
        <taxon>Fungi</taxon>
        <taxon>Dikarya</taxon>
        <taxon>Ascomycota</taxon>
        <taxon>Pezizomycotina</taxon>
        <taxon>Orbiliomycetes</taxon>
        <taxon>Orbiliales</taxon>
        <taxon>Orbiliaceae</taxon>
        <taxon>Orbilia</taxon>
    </lineage>
</organism>
<gene>
    <name evidence="4" type="ORF">TWF694_005054</name>
</gene>
<dbReference type="SUPFAM" id="SSF48403">
    <property type="entry name" value="Ankyrin repeat"/>
    <property type="match status" value="1"/>
</dbReference>
<keyword evidence="5" id="KW-1185">Reference proteome</keyword>
<dbReference type="AlphaFoldDB" id="A0AAV9WUG7"/>
<evidence type="ECO:0008006" key="6">
    <source>
        <dbReference type="Google" id="ProtNLM"/>
    </source>
</evidence>
<reference evidence="4 5" key="1">
    <citation type="submission" date="2019-10" db="EMBL/GenBank/DDBJ databases">
        <authorList>
            <person name="Palmer J.M."/>
        </authorList>
    </citation>
    <scope>NUCLEOTIDE SEQUENCE [LARGE SCALE GENOMIC DNA]</scope>
    <source>
        <strain evidence="4 5">TWF694</strain>
    </source>
</reference>
<dbReference type="Proteomes" id="UP001365542">
    <property type="component" value="Unassembled WGS sequence"/>
</dbReference>
<dbReference type="PANTHER" id="PTHR24198">
    <property type="entry name" value="ANKYRIN REPEAT AND PROTEIN KINASE DOMAIN-CONTAINING PROTEIN"/>
    <property type="match status" value="1"/>
</dbReference>
<evidence type="ECO:0000313" key="4">
    <source>
        <dbReference type="EMBL" id="KAK6526468.1"/>
    </source>
</evidence>
<sequence length="563" mass="63693">MAISSSKDQISLVFFDRLGVRLDFEAGRPVSQCIWEVIPENQLLRVIRKVASGEISTDDWELEVSDSDYEKIELTYDETLLLMHLACMRPEMLDYIIEILGRRTPTLTTKNQLILAAIDLIPFKFGSRLLYLSEDIGWPPRENTLYVLKRLLGFGADPSQTNLWRTVIWNAVDLKYNDLDGDQLVQTFEILLSAGADAEITFTHSFMKTVMPPKAHSNLDIRIVYATKPLDLAFWAEKVTIFCILLQKAKDLESFIWKIISYSSESVVVLPEFILAVRARDANRVKELWNHRFQYLGQDTFLLSRQNRFDTAKEILLRYKAKSEIIGLVEGVTSAITANGHSTNDADEMRVRGLELLISLVTEGVCFLDIPEFREADCIGGYNWSLRTAAEKGNTELLKILLDIGFGISQDSSIYLEWQRIGVNPVPHAARYSLGCLKILIERGFSIRRPAPNEYKSSVTALEVALESGNLKILSYVLREGANIHAPCDQYSTAIEYAIKLGRIDALALLLEIDGTSHGIALALVSKSVGVSKYIKDYVHNWRKVPDLPIYDTTLQFIDDEIL</sequence>
<evidence type="ECO:0000256" key="2">
    <source>
        <dbReference type="ARBA" id="ARBA00023043"/>
    </source>
</evidence>
<dbReference type="PROSITE" id="PS50088">
    <property type="entry name" value="ANK_REPEAT"/>
    <property type="match status" value="1"/>
</dbReference>
<keyword evidence="1" id="KW-0677">Repeat</keyword>
<proteinExistence type="predicted"/>
<dbReference type="SMART" id="SM00248">
    <property type="entry name" value="ANK"/>
    <property type="match status" value="5"/>
</dbReference>
<accession>A0AAV9WUG7</accession>
<evidence type="ECO:0000256" key="1">
    <source>
        <dbReference type="ARBA" id="ARBA00022737"/>
    </source>
</evidence>